<comment type="similarity">
    <text evidence="1 2">Belongs to the small heat shock protein (HSP20) family.</text>
</comment>
<evidence type="ECO:0000256" key="1">
    <source>
        <dbReference type="PROSITE-ProRule" id="PRU00285"/>
    </source>
</evidence>
<feature type="domain" description="SHSP" evidence="3">
    <location>
        <begin position="34"/>
        <end position="141"/>
    </location>
</feature>
<dbReference type="InterPro" id="IPR031107">
    <property type="entry name" value="Small_HSP"/>
</dbReference>
<dbReference type="PROSITE" id="PS01031">
    <property type="entry name" value="SHSP"/>
    <property type="match status" value="1"/>
</dbReference>
<reference evidence="4 5" key="1">
    <citation type="submission" date="2015-07" db="EMBL/GenBank/DDBJ databases">
        <title>Genome sequence of Ornatilinea apprima DSM 23815.</title>
        <authorList>
            <person name="Hemp J."/>
            <person name="Ward L.M."/>
            <person name="Pace L.A."/>
            <person name="Fischer W.W."/>
        </authorList>
    </citation>
    <scope>NUCLEOTIDE SEQUENCE [LARGE SCALE GENOMIC DNA]</scope>
    <source>
        <strain evidence="4 5">P3M-1</strain>
    </source>
</reference>
<dbReference type="Proteomes" id="UP000050417">
    <property type="component" value="Unassembled WGS sequence"/>
</dbReference>
<dbReference type="OrthoDB" id="162940at2"/>
<evidence type="ECO:0000313" key="4">
    <source>
        <dbReference type="EMBL" id="KPL81001.1"/>
    </source>
</evidence>
<dbReference type="RefSeq" id="WP_075060932.1">
    <property type="nucleotide sequence ID" value="NZ_LGCL01000002.1"/>
</dbReference>
<dbReference type="AlphaFoldDB" id="A0A0P6XDP9"/>
<accession>A0A0P6XDP9</accession>
<dbReference type="Pfam" id="PF00011">
    <property type="entry name" value="HSP20"/>
    <property type="match status" value="1"/>
</dbReference>
<proteinExistence type="inferred from homology"/>
<dbReference type="CDD" id="cd06464">
    <property type="entry name" value="ACD_sHsps-like"/>
    <property type="match status" value="1"/>
</dbReference>
<comment type="caution">
    <text evidence="4">The sequence shown here is derived from an EMBL/GenBank/DDBJ whole genome shotgun (WGS) entry which is preliminary data.</text>
</comment>
<dbReference type="STRING" id="1134406.ADN00_00150"/>
<evidence type="ECO:0000313" key="5">
    <source>
        <dbReference type="Proteomes" id="UP000050417"/>
    </source>
</evidence>
<dbReference type="PANTHER" id="PTHR11527">
    <property type="entry name" value="HEAT-SHOCK PROTEIN 20 FAMILY MEMBER"/>
    <property type="match status" value="1"/>
</dbReference>
<dbReference type="InterPro" id="IPR008978">
    <property type="entry name" value="HSP20-like_chaperone"/>
</dbReference>
<sequence>MILIKTRITSKPSPETTITESFYFSSSANRWEQNLPTTWTPPVDIFEIDDKYIIRMEIAGMNEEDFTIILEKNLLSIRGIRKDPELKRAFHQMEIHYGEFHFEIAFSALIAYEEVTATYENGFLDIALPKAQPRQINIQND</sequence>
<name>A0A0P6XDP9_9CHLR</name>
<dbReference type="Gene3D" id="2.60.40.790">
    <property type="match status" value="1"/>
</dbReference>
<dbReference type="EMBL" id="LGCL01000002">
    <property type="protein sequence ID" value="KPL81001.1"/>
    <property type="molecule type" value="Genomic_DNA"/>
</dbReference>
<organism evidence="4 5">
    <name type="scientific">Ornatilinea apprima</name>
    <dbReference type="NCBI Taxonomy" id="1134406"/>
    <lineage>
        <taxon>Bacteria</taxon>
        <taxon>Bacillati</taxon>
        <taxon>Chloroflexota</taxon>
        <taxon>Anaerolineae</taxon>
        <taxon>Anaerolineales</taxon>
        <taxon>Anaerolineaceae</taxon>
        <taxon>Ornatilinea</taxon>
    </lineage>
</organism>
<keyword evidence="5" id="KW-1185">Reference proteome</keyword>
<dbReference type="SUPFAM" id="SSF49764">
    <property type="entry name" value="HSP20-like chaperones"/>
    <property type="match status" value="1"/>
</dbReference>
<evidence type="ECO:0000259" key="3">
    <source>
        <dbReference type="PROSITE" id="PS01031"/>
    </source>
</evidence>
<evidence type="ECO:0000256" key="2">
    <source>
        <dbReference type="RuleBase" id="RU003616"/>
    </source>
</evidence>
<gene>
    <name evidence="4" type="ORF">ADN00_00150</name>
</gene>
<dbReference type="InterPro" id="IPR002068">
    <property type="entry name" value="A-crystallin/Hsp20_dom"/>
</dbReference>
<protein>
    <recommendedName>
        <fullName evidence="3">SHSP domain-containing protein</fullName>
    </recommendedName>
</protein>